<evidence type="ECO:0000313" key="2">
    <source>
        <dbReference type="Proteomes" id="UP000054396"/>
    </source>
</evidence>
<proteinExistence type="predicted"/>
<keyword evidence="2" id="KW-1185">Reference proteome</keyword>
<dbReference type="AlphaFoldDB" id="A0A0W7WPW6"/>
<evidence type="ECO:0000313" key="1">
    <source>
        <dbReference type="EMBL" id="KUF12634.1"/>
    </source>
</evidence>
<protein>
    <submittedName>
        <fullName evidence="1">Uncharacterized protein</fullName>
    </submittedName>
</protein>
<dbReference type="EMBL" id="LPXO01000001">
    <property type="protein sequence ID" value="KUF12634.1"/>
    <property type="molecule type" value="Genomic_DNA"/>
</dbReference>
<gene>
    <name evidence="1" type="ORF">AVJ23_02640</name>
</gene>
<dbReference type="RefSeq" id="WP_058860578.1">
    <property type="nucleotide sequence ID" value="NZ_LPXO01000001.1"/>
</dbReference>
<comment type="caution">
    <text evidence="1">The sequence shown here is derived from an EMBL/GenBank/DDBJ whole genome shotgun (WGS) entry which is preliminary data.</text>
</comment>
<accession>A0A0W7WPW6</accession>
<dbReference type="STRING" id="1685382.AVJ23_02640"/>
<dbReference type="Proteomes" id="UP000054396">
    <property type="component" value="Unassembled WGS sequence"/>
</dbReference>
<sequence length="286" mass="32527">MRIIVFVLGTLFLSGASAAAIDYGLFRVYASALQQGGTPADYVRQRLARLNPFGGLRGAPERDYAADPLTLEDKARIARRMHMALPEAPEGWRKRYYRESDLYRLKPDLAHCHKRSLWEKAIYNPTTQMLSKEELEADRPRARTGQQRPRACPYLTGGGGFITYELGDRIISVFVGYSRNREARPAGRIEDRRPVVVLTLFGHKFRTPRVRHFLTRRGFRFTEWPNHARSNGPDRPPMRVAASRKGDGRLDVLVVGRATRADIKRIVMTLDYDLLNAMLAPPAPPQ</sequence>
<reference evidence="1 2" key="1">
    <citation type="submission" date="2015-12" db="EMBL/GenBank/DDBJ databases">
        <authorList>
            <person name="Shamseldin A."/>
            <person name="Moawad H."/>
            <person name="Abd El-Rahim W.M."/>
            <person name="Sadowsky M.J."/>
        </authorList>
    </citation>
    <scope>NUCLEOTIDE SEQUENCE [LARGE SCALE GENOMIC DNA]</scope>
    <source>
        <strain evidence="1 2">SJ5A-1</strain>
    </source>
</reference>
<organism evidence="1 2">
    <name type="scientific">Pseudoponticoccus marisrubri</name>
    <dbReference type="NCBI Taxonomy" id="1685382"/>
    <lineage>
        <taxon>Bacteria</taxon>
        <taxon>Pseudomonadati</taxon>
        <taxon>Pseudomonadota</taxon>
        <taxon>Alphaproteobacteria</taxon>
        <taxon>Rhodobacterales</taxon>
        <taxon>Roseobacteraceae</taxon>
        <taxon>Pseudoponticoccus</taxon>
    </lineage>
</organism>
<name>A0A0W7WPW6_9RHOB</name>